<keyword evidence="3 5" id="KW-0493">Microtubule</keyword>
<name>A0A6A7C0K4_9PEZI</name>
<dbReference type="Pfam" id="PF04130">
    <property type="entry name" value="GCP_C_terminal"/>
    <property type="match status" value="1"/>
</dbReference>
<feature type="domain" description="Gamma tubulin complex component protein N-terminal" evidence="8">
    <location>
        <begin position="83"/>
        <end position="417"/>
    </location>
</feature>
<gene>
    <name evidence="9" type="ORF">K470DRAFT_216975</name>
</gene>
<keyword evidence="4 5" id="KW-0206">Cytoskeleton</keyword>
<evidence type="ECO:0000259" key="8">
    <source>
        <dbReference type="Pfam" id="PF17681"/>
    </source>
</evidence>
<dbReference type="InterPro" id="IPR040457">
    <property type="entry name" value="GCP_C"/>
</dbReference>
<keyword evidence="10" id="KW-1185">Reference proteome</keyword>
<dbReference type="GO" id="GO:0000922">
    <property type="term" value="C:spindle pole"/>
    <property type="evidence" value="ECO:0007669"/>
    <property type="project" value="InterPro"/>
</dbReference>
<dbReference type="GO" id="GO:0000930">
    <property type="term" value="C:gamma-tubulin complex"/>
    <property type="evidence" value="ECO:0007669"/>
    <property type="project" value="UniProtKB-ARBA"/>
</dbReference>
<accession>A0A6A7C0K4</accession>
<dbReference type="GO" id="GO:0051225">
    <property type="term" value="P:spindle assembly"/>
    <property type="evidence" value="ECO:0007669"/>
    <property type="project" value="TreeGrafter"/>
</dbReference>
<evidence type="ECO:0000313" key="9">
    <source>
        <dbReference type="EMBL" id="KAF2860529.1"/>
    </source>
</evidence>
<dbReference type="GO" id="GO:0005874">
    <property type="term" value="C:microtubule"/>
    <property type="evidence" value="ECO:0007669"/>
    <property type="project" value="UniProtKB-KW"/>
</dbReference>
<evidence type="ECO:0000313" key="10">
    <source>
        <dbReference type="Proteomes" id="UP000799421"/>
    </source>
</evidence>
<dbReference type="GO" id="GO:0051011">
    <property type="term" value="F:microtubule minus-end binding"/>
    <property type="evidence" value="ECO:0007669"/>
    <property type="project" value="TreeGrafter"/>
</dbReference>
<dbReference type="GO" id="GO:0051321">
    <property type="term" value="P:meiotic cell cycle"/>
    <property type="evidence" value="ECO:0007669"/>
    <property type="project" value="TreeGrafter"/>
</dbReference>
<comment type="subcellular location">
    <subcellularLocation>
        <location evidence="5">Cytoplasm</location>
        <location evidence="5">Cytoskeleton</location>
        <location evidence="5">Microtubule organizing center</location>
    </subcellularLocation>
</comment>
<feature type="region of interest" description="Disordered" evidence="6">
    <location>
        <begin position="1"/>
        <end position="60"/>
    </location>
</feature>
<dbReference type="GO" id="GO:0007020">
    <property type="term" value="P:microtubule nucleation"/>
    <property type="evidence" value="ECO:0007669"/>
    <property type="project" value="InterPro"/>
</dbReference>
<dbReference type="AlphaFoldDB" id="A0A6A7C0K4"/>
<feature type="compositionally biased region" description="Low complexity" evidence="6">
    <location>
        <begin position="1"/>
        <end position="21"/>
    </location>
</feature>
<keyword evidence="2 5" id="KW-0963">Cytoplasm</keyword>
<evidence type="ECO:0000256" key="6">
    <source>
        <dbReference type="SAM" id="MobiDB-lite"/>
    </source>
</evidence>
<organism evidence="9 10">
    <name type="scientific">Piedraia hortae CBS 480.64</name>
    <dbReference type="NCBI Taxonomy" id="1314780"/>
    <lineage>
        <taxon>Eukaryota</taxon>
        <taxon>Fungi</taxon>
        <taxon>Dikarya</taxon>
        <taxon>Ascomycota</taxon>
        <taxon>Pezizomycotina</taxon>
        <taxon>Dothideomycetes</taxon>
        <taxon>Dothideomycetidae</taxon>
        <taxon>Capnodiales</taxon>
        <taxon>Piedraiaceae</taxon>
        <taxon>Piedraia</taxon>
    </lineage>
</organism>
<dbReference type="InterPro" id="IPR007259">
    <property type="entry name" value="GCP"/>
</dbReference>
<proteinExistence type="inferred from homology"/>
<dbReference type="PANTHER" id="PTHR19302">
    <property type="entry name" value="GAMMA TUBULIN COMPLEX PROTEIN"/>
    <property type="match status" value="1"/>
</dbReference>
<dbReference type="Proteomes" id="UP000799421">
    <property type="component" value="Unassembled WGS sequence"/>
</dbReference>
<dbReference type="GO" id="GO:0044732">
    <property type="term" value="C:mitotic spindle pole body"/>
    <property type="evidence" value="ECO:0007669"/>
    <property type="project" value="TreeGrafter"/>
</dbReference>
<dbReference type="GO" id="GO:0031122">
    <property type="term" value="P:cytoplasmic microtubule organization"/>
    <property type="evidence" value="ECO:0007669"/>
    <property type="project" value="TreeGrafter"/>
</dbReference>
<feature type="domain" description="Gamma tubulin complex component C-terminal" evidence="7">
    <location>
        <begin position="422"/>
        <end position="768"/>
    </location>
</feature>
<dbReference type="InterPro" id="IPR042241">
    <property type="entry name" value="GCP_C_sf"/>
</dbReference>
<evidence type="ECO:0000256" key="4">
    <source>
        <dbReference type="ARBA" id="ARBA00023212"/>
    </source>
</evidence>
<evidence type="ECO:0000256" key="1">
    <source>
        <dbReference type="ARBA" id="ARBA00010337"/>
    </source>
</evidence>
<sequence>MSTNTRQTTKTTRKTTTTVVRKAQKPHPQASPVPEAPGWTPKATLLSPTPSAPLATRISQPPLARNAKSLKGISLDQQEKLILSDLLMVLMNFEGEYIVYSDAFNPTDHVNRFTGPAFKTPAGLDPSIGHLIQPLLSLASQYSALEVYTDTLSSEEYGSVNHALCAAIRKILKDYLILITQLEHQYLTNKSFTLNQMSLHLKPTAHTLRILYSLTQEILKENSLLGDLAEDVDDSEDFENIFKLIQQGRDASLPGKKSCKGGAVLRLLTHRLQSSAGDPVSTKLLSDLLQQSSIPYMRMLNEWLHHGNVVDPHAEFLIKEQKSIKREGLQQDYTDEYWEKRYTLRKEAVPPQLEAVKERVLLAGKYLNVVRECGGIAATNTDGEASNTNNFTSNRSLISNVNSAYTFANRSLMHLLLTTHQLPARLRSLKHYFLLDRSDFFSYFLDLSASELKKPSRSANESKLQSLLEIVLRQPGSVAAEDPYKEDVKVAMADSGLMVWLMRIVTVQGIMEGEQGNTTTAVNTASNNPTEKEISGYEALTLDYAVPFPLSLIISRNTLTRYQVLFRYLLSLRHLETQLTHAWTEHCMAGPWVRSARIPTRGSISTPPRSLETWKRKAWCLRARMLCFVQQLLYYCTSEVIEPHWNRFMERLQSEKTVDELMQDHVDFLATCLKECMLTNHKLLRINSKVLQTCSMFASYTSSLSRYLAALETDDSSQPEKISKLFTILAQYEEHFSRHLKILLDALNYLAATETAVFLGLCARLSMAEEEGGKRGGI</sequence>
<protein>
    <recommendedName>
        <fullName evidence="5">Spindle pole body component</fullName>
    </recommendedName>
</protein>
<evidence type="ECO:0000259" key="7">
    <source>
        <dbReference type="Pfam" id="PF04130"/>
    </source>
</evidence>
<dbReference type="EMBL" id="MU005980">
    <property type="protein sequence ID" value="KAF2860529.1"/>
    <property type="molecule type" value="Genomic_DNA"/>
</dbReference>
<dbReference type="GO" id="GO:0043015">
    <property type="term" value="F:gamma-tubulin binding"/>
    <property type="evidence" value="ECO:0007669"/>
    <property type="project" value="InterPro"/>
</dbReference>
<evidence type="ECO:0000256" key="5">
    <source>
        <dbReference type="RuleBase" id="RU363050"/>
    </source>
</evidence>
<evidence type="ECO:0000256" key="3">
    <source>
        <dbReference type="ARBA" id="ARBA00022701"/>
    </source>
</evidence>
<dbReference type="Gene3D" id="1.20.120.1900">
    <property type="entry name" value="Gamma-tubulin complex, C-terminal domain"/>
    <property type="match status" value="1"/>
</dbReference>
<dbReference type="InterPro" id="IPR041470">
    <property type="entry name" value="GCP_N"/>
</dbReference>
<dbReference type="Pfam" id="PF17681">
    <property type="entry name" value="GCP_N_terminal"/>
    <property type="match status" value="1"/>
</dbReference>
<dbReference type="OrthoDB" id="2192946at2759"/>
<comment type="similarity">
    <text evidence="1 5">Belongs to the TUBGCP family.</text>
</comment>
<dbReference type="FunFam" id="1.20.120.1900:FF:000011">
    <property type="entry name" value="Spindle pole body component"/>
    <property type="match status" value="1"/>
</dbReference>
<evidence type="ECO:0000256" key="2">
    <source>
        <dbReference type="ARBA" id="ARBA00022490"/>
    </source>
</evidence>
<dbReference type="GO" id="GO:0000278">
    <property type="term" value="P:mitotic cell cycle"/>
    <property type="evidence" value="ECO:0007669"/>
    <property type="project" value="TreeGrafter"/>
</dbReference>
<dbReference type="PANTHER" id="PTHR19302:SF13">
    <property type="entry name" value="GAMMA-TUBULIN COMPLEX COMPONENT 2"/>
    <property type="match status" value="1"/>
</dbReference>
<reference evidence="9" key="1">
    <citation type="journal article" date="2020" name="Stud. Mycol.">
        <title>101 Dothideomycetes genomes: a test case for predicting lifestyles and emergence of pathogens.</title>
        <authorList>
            <person name="Haridas S."/>
            <person name="Albert R."/>
            <person name="Binder M."/>
            <person name="Bloem J."/>
            <person name="Labutti K."/>
            <person name="Salamov A."/>
            <person name="Andreopoulos B."/>
            <person name="Baker S."/>
            <person name="Barry K."/>
            <person name="Bills G."/>
            <person name="Bluhm B."/>
            <person name="Cannon C."/>
            <person name="Castanera R."/>
            <person name="Culley D."/>
            <person name="Daum C."/>
            <person name="Ezra D."/>
            <person name="Gonzalez J."/>
            <person name="Henrissat B."/>
            <person name="Kuo A."/>
            <person name="Liang C."/>
            <person name="Lipzen A."/>
            <person name="Lutzoni F."/>
            <person name="Magnuson J."/>
            <person name="Mondo S."/>
            <person name="Nolan M."/>
            <person name="Ohm R."/>
            <person name="Pangilinan J."/>
            <person name="Park H.-J."/>
            <person name="Ramirez L."/>
            <person name="Alfaro M."/>
            <person name="Sun H."/>
            <person name="Tritt A."/>
            <person name="Yoshinaga Y."/>
            <person name="Zwiers L.-H."/>
            <person name="Turgeon B."/>
            <person name="Goodwin S."/>
            <person name="Spatafora J."/>
            <person name="Crous P."/>
            <person name="Grigoriev I."/>
        </authorList>
    </citation>
    <scope>NUCLEOTIDE SEQUENCE</scope>
    <source>
        <strain evidence="9">CBS 480.64</strain>
    </source>
</reference>